<dbReference type="GO" id="GO:0006270">
    <property type="term" value="P:DNA replication initiation"/>
    <property type="evidence" value="ECO:0007669"/>
    <property type="project" value="UniProtKB-UniRule"/>
</dbReference>
<keyword evidence="11" id="KW-1185">Reference proteome</keyword>
<feature type="compositionally biased region" description="Low complexity" evidence="8">
    <location>
        <begin position="66"/>
        <end position="77"/>
    </location>
</feature>
<dbReference type="CDD" id="cd00009">
    <property type="entry name" value="AAA"/>
    <property type="match status" value="1"/>
</dbReference>
<name>A0A8H3GD35_9LECA</name>
<dbReference type="Pfam" id="PF22606">
    <property type="entry name" value="Cdc6-ORC-like_ATPase_lid"/>
    <property type="match status" value="1"/>
</dbReference>
<feature type="region of interest" description="Disordered" evidence="8">
    <location>
        <begin position="420"/>
        <end position="448"/>
    </location>
</feature>
<proteinExistence type="inferred from homology"/>
<dbReference type="InterPro" id="IPR016314">
    <property type="entry name" value="Cdc6/18"/>
</dbReference>
<dbReference type="AlphaFoldDB" id="A0A8H3GD35"/>
<dbReference type="Gene3D" id="1.10.10.10">
    <property type="entry name" value="Winged helix-like DNA-binding domain superfamily/Winged helix DNA-binding domain"/>
    <property type="match status" value="1"/>
</dbReference>
<evidence type="ECO:0000256" key="2">
    <source>
        <dbReference type="ARBA" id="ARBA00006184"/>
    </source>
</evidence>
<evidence type="ECO:0000256" key="1">
    <source>
        <dbReference type="ARBA" id="ARBA00004123"/>
    </source>
</evidence>
<evidence type="ECO:0000313" key="11">
    <source>
        <dbReference type="Proteomes" id="UP000664534"/>
    </source>
</evidence>
<comment type="subcellular location">
    <subcellularLocation>
        <location evidence="1">Nucleus</location>
    </subcellularLocation>
</comment>
<dbReference type="SUPFAM" id="SSF46785">
    <property type="entry name" value="Winged helix' DNA-binding domain"/>
    <property type="match status" value="1"/>
</dbReference>
<comment type="caution">
    <text evidence="10">The sequence shown here is derived from an EMBL/GenBank/DDBJ whole genome shotgun (WGS) entry which is preliminary data.</text>
</comment>
<dbReference type="GO" id="GO:0033314">
    <property type="term" value="P:mitotic DNA replication checkpoint signaling"/>
    <property type="evidence" value="ECO:0007669"/>
    <property type="project" value="TreeGrafter"/>
</dbReference>
<dbReference type="InterPro" id="IPR036390">
    <property type="entry name" value="WH_DNA-bd_sf"/>
</dbReference>
<dbReference type="InterPro" id="IPR041664">
    <property type="entry name" value="AAA_16"/>
</dbReference>
<dbReference type="GO" id="GO:0005634">
    <property type="term" value="C:nucleus"/>
    <property type="evidence" value="ECO:0007669"/>
    <property type="project" value="UniProtKB-SubCell"/>
</dbReference>
<dbReference type="SMART" id="SM00382">
    <property type="entry name" value="AAA"/>
    <property type="match status" value="1"/>
</dbReference>
<evidence type="ECO:0000256" key="5">
    <source>
        <dbReference type="ARBA" id="ARBA00023242"/>
    </source>
</evidence>
<dbReference type="PANTHER" id="PTHR10763">
    <property type="entry name" value="CELL DIVISION CONTROL PROTEIN 6-RELATED"/>
    <property type="match status" value="1"/>
</dbReference>
<dbReference type="SUPFAM" id="SSF52540">
    <property type="entry name" value="P-loop containing nucleoside triphosphate hydrolases"/>
    <property type="match status" value="1"/>
</dbReference>
<evidence type="ECO:0000256" key="4">
    <source>
        <dbReference type="ARBA" id="ARBA00022705"/>
    </source>
</evidence>
<dbReference type="PIRSF" id="PIRSF001767">
    <property type="entry name" value="Cdc6"/>
    <property type="match status" value="1"/>
</dbReference>
<protein>
    <recommendedName>
        <fullName evidence="7">Cell division control protein</fullName>
    </recommendedName>
</protein>
<dbReference type="FunFam" id="3.40.50.300:FF:000547">
    <property type="entry name" value="Cell division control protein"/>
    <property type="match status" value="1"/>
</dbReference>
<evidence type="ECO:0000313" key="10">
    <source>
        <dbReference type="EMBL" id="CAF9938031.1"/>
    </source>
</evidence>
<keyword evidence="6" id="KW-0131">Cell cycle</keyword>
<feature type="domain" description="AAA+ ATPase" evidence="9">
    <location>
        <begin position="195"/>
        <end position="337"/>
    </location>
</feature>
<evidence type="ECO:0000256" key="3">
    <source>
        <dbReference type="ARBA" id="ARBA00022618"/>
    </source>
</evidence>
<evidence type="ECO:0000256" key="6">
    <source>
        <dbReference type="ARBA" id="ARBA00023306"/>
    </source>
</evidence>
<keyword evidence="5" id="KW-0539">Nucleus</keyword>
<comment type="similarity">
    <text evidence="2 7">Belongs to the CDC6/cdc18 family.</text>
</comment>
<accession>A0A8H3GD35</accession>
<dbReference type="InterPro" id="IPR036388">
    <property type="entry name" value="WH-like_DNA-bd_sf"/>
</dbReference>
<dbReference type="GO" id="GO:0051301">
    <property type="term" value="P:cell division"/>
    <property type="evidence" value="ECO:0007669"/>
    <property type="project" value="UniProtKB-UniRule"/>
</dbReference>
<feature type="region of interest" description="Disordered" evidence="8">
    <location>
        <begin position="1"/>
        <end position="119"/>
    </location>
</feature>
<keyword evidence="3" id="KW-0132">Cell division</keyword>
<dbReference type="Gene3D" id="1.10.8.60">
    <property type="match status" value="1"/>
</dbReference>
<organism evidence="10 11">
    <name type="scientific">Imshaugia aleurites</name>
    <dbReference type="NCBI Taxonomy" id="172621"/>
    <lineage>
        <taxon>Eukaryota</taxon>
        <taxon>Fungi</taxon>
        <taxon>Dikarya</taxon>
        <taxon>Ascomycota</taxon>
        <taxon>Pezizomycotina</taxon>
        <taxon>Lecanoromycetes</taxon>
        <taxon>OSLEUM clade</taxon>
        <taxon>Lecanoromycetidae</taxon>
        <taxon>Lecanorales</taxon>
        <taxon>Lecanorineae</taxon>
        <taxon>Parmeliaceae</taxon>
        <taxon>Imshaugia</taxon>
    </lineage>
</organism>
<reference evidence="10" key="1">
    <citation type="submission" date="2021-03" db="EMBL/GenBank/DDBJ databases">
        <authorList>
            <person name="Tagirdzhanova G."/>
        </authorList>
    </citation>
    <scope>NUCLEOTIDE SEQUENCE</scope>
</reference>
<keyword evidence="4" id="KW-0235">DNA replication</keyword>
<dbReference type="PANTHER" id="PTHR10763:SF26">
    <property type="entry name" value="CELL DIVISION CONTROL PROTEIN 6 HOMOLOG"/>
    <property type="match status" value="1"/>
</dbReference>
<evidence type="ECO:0000256" key="8">
    <source>
        <dbReference type="SAM" id="MobiDB-lite"/>
    </source>
</evidence>
<feature type="compositionally biased region" description="Low complexity" evidence="8">
    <location>
        <begin position="435"/>
        <end position="448"/>
    </location>
</feature>
<evidence type="ECO:0000259" key="9">
    <source>
        <dbReference type="SMART" id="SM00382"/>
    </source>
</evidence>
<dbReference type="InterPro" id="IPR027417">
    <property type="entry name" value="P-loop_NTPase"/>
</dbReference>
<dbReference type="InterPro" id="IPR003593">
    <property type="entry name" value="AAA+_ATPase"/>
</dbReference>
<dbReference type="Pfam" id="PF13191">
    <property type="entry name" value="AAA_16"/>
    <property type="match status" value="1"/>
</dbReference>
<dbReference type="Gene3D" id="3.40.50.300">
    <property type="entry name" value="P-loop containing nucleotide triphosphate hydrolases"/>
    <property type="match status" value="1"/>
</dbReference>
<dbReference type="InterPro" id="IPR050311">
    <property type="entry name" value="ORC1/CDC6"/>
</dbReference>
<dbReference type="OrthoDB" id="1926878at2759"/>
<sequence>MASVLGKRARPIESAQDFPSISSRVKRRAHIHITNDENAEPTLSDPVRDNTGHNGMHLDELDGSKHLSSSSSLVKRSPIGNRVALSPSKANGQRKADTVPQDENVVQLPTPKTPRHRDALSKRVPITPRHRVGLVGKPMTPHTTRTPSTPSIPPTVYNCARQLFTRSAHPGRLVGRDEERSELQTFIAEGIKSKSGRCMYVSGPPGTGKSALVSEVFRNIQGIQGVKTAYINCMSAKNSKDVYGKLTSEFDGHDDEADCDEMGRLREMLFPKREASDCVYLVTLDEIDHLLTLDPEMLYTLFQWSLHRSSRLVLIGIANALDLTDRFLPRLKARNLKPQLLPFLPYTAPQITSVITTKLKSLSSPDPATPLDYLPFLHPAAIQLCSKKAASQTGDLRKAFDIMRRTIDLIEIETKQKHQSDLAAKALPSSPSRTPLSENPNLSSPNRNPLSLAASLATLTPLTAPRATIAHVSRVAAAALSNGISERLQKLNLQQKAALCALVYHQKTSRKGSSSILATPSKSSYAPSIRKLYETYCTLCKREDALHPISNTEFVDILGGLETLGLLGEENLGRGVSGKEITPTRKGKNVGEEKRLVSFVDEREVTDCLGGVSGSILRGLLGSE</sequence>
<dbReference type="Pfam" id="PF09079">
    <property type="entry name" value="WHD_Cdc6"/>
    <property type="match status" value="1"/>
</dbReference>
<gene>
    <name evidence="10" type="primary">CDC6</name>
    <name evidence="10" type="ORF">IMSHALPRED_000633</name>
</gene>
<dbReference type="GO" id="GO:0003688">
    <property type="term" value="F:DNA replication origin binding"/>
    <property type="evidence" value="ECO:0007669"/>
    <property type="project" value="TreeGrafter"/>
</dbReference>
<dbReference type="InterPro" id="IPR015163">
    <property type="entry name" value="Cdc6_C"/>
</dbReference>
<feature type="compositionally biased region" description="Low complexity" evidence="8">
    <location>
        <begin position="138"/>
        <end position="149"/>
    </location>
</feature>
<evidence type="ECO:0000256" key="7">
    <source>
        <dbReference type="PIRNR" id="PIRNR001767"/>
    </source>
</evidence>
<dbReference type="Proteomes" id="UP000664534">
    <property type="component" value="Unassembled WGS sequence"/>
</dbReference>
<dbReference type="EMBL" id="CAJPDT010000104">
    <property type="protein sequence ID" value="CAF9938031.1"/>
    <property type="molecule type" value="Genomic_DNA"/>
</dbReference>
<dbReference type="InterPro" id="IPR054425">
    <property type="entry name" value="Cdc6_ORC1-like_ATPase_lid"/>
</dbReference>
<feature type="region of interest" description="Disordered" evidence="8">
    <location>
        <begin position="132"/>
        <end position="154"/>
    </location>
</feature>
<feature type="compositionally biased region" description="Basic and acidic residues" evidence="8">
    <location>
        <begin position="46"/>
        <end position="65"/>
    </location>
</feature>